<evidence type="ECO:0000313" key="3">
    <source>
        <dbReference type="Proteomes" id="UP000216797"/>
    </source>
</evidence>
<accession>A0A267HTJ3</accession>
<proteinExistence type="predicted"/>
<evidence type="ECO:0000313" key="2">
    <source>
        <dbReference type="EMBL" id="PAB01691.1"/>
    </source>
</evidence>
<sequence>MENGWKTEHKAGILLSTLLLVALISLLSYSVLTHHFITATAAIKTERLYRAKTMRELFLVYYFTLSDEKQQKGTVEFSSGSCQFEKEQKNLKLLIELEKQNFHFTVSETELTKLSQRFKDNKKSVSY</sequence>
<protein>
    <submittedName>
        <fullName evidence="2">Uncharacterized protein</fullName>
    </submittedName>
</protein>
<keyword evidence="1" id="KW-1133">Transmembrane helix</keyword>
<comment type="caution">
    <text evidence="2">The sequence shown here is derived from an EMBL/GenBank/DDBJ whole genome shotgun (WGS) entry which is preliminary data.</text>
</comment>
<organism evidence="2 3">
    <name type="scientific">Enterococcus canintestini</name>
    <dbReference type="NCBI Taxonomy" id="317010"/>
    <lineage>
        <taxon>Bacteria</taxon>
        <taxon>Bacillati</taxon>
        <taxon>Bacillota</taxon>
        <taxon>Bacilli</taxon>
        <taxon>Lactobacillales</taxon>
        <taxon>Enterococcaceae</taxon>
        <taxon>Enterococcus</taxon>
    </lineage>
</organism>
<dbReference type="RefSeq" id="WP_095005856.1">
    <property type="nucleotide sequence ID" value="NZ_LHUG01000002.1"/>
</dbReference>
<keyword evidence="1" id="KW-0812">Transmembrane</keyword>
<keyword evidence="3" id="KW-1185">Reference proteome</keyword>
<evidence type="ECO:0000256" key="1">
    <source>
        <dbReference type="SAM" id="Phobius"/>
    </source>
</evidence>
<dbReference type="AlphaFoldDB" id="A0A267HTJ3"/>
<dbReference type="NCBIfam" id="NF041014">
    <property type="entry name" value="pilin_ComGG_2"/>
    <property type="match status" value="1"/>
</dbReference>
<dbReference type="InterPro" id="IPR047665">
    <property type="entry name" value="ComGG_streptococcus-type"/>
</dbReference>
<feature type="transmembrane region" description="Helical" evidence="1">
    <location>
        <begin position="12"/>
        <end position="32"/>
    </location>
</feature>
<keyword evidence="1" id="KW-0472">Membrane</keyword>
<name>A0A267HTJ3_9ENTE</name>
<dbReference type="Proteomes" id="UP000216797">
    <property type="component" value="Unassembled WGS sequence"/>
</dbReference>
<reference evidence="2 3" key="1">
    <citation type="submission" date="2015-08" db="EMBL/GenBank/DDBJ databases">
        <title>Enterococcus genome sequence.</title>
        <authorList>
            <person name="Acedo J.Z."/>
            <person name="Vederas J.C."/>
        </authorList>
    </citation>
    <scope>NUCLEOTIDE SEQUENCE [LARGE SCALE GENOMIC DNA]</scope>
    <source>
        <strain evidence="2 3">49</strain>
    </source>
</reference>
<gene>
    <name evidence="2" type="ORF">AKL21_01810</name>
</gene>
<dbReference type="EMBL" id="LHUG01000002">
    <property type="protein sequence ID" value="PAB01691.1"/>
    <property type="molecule type" value="Genomic_DNA"/>
</dbReference>